<feature type="compositionally biased region" description="Basic and acidic residues" evidence="2">
    <location>
        <begin position="90"/>
        <end position="108"/>
    </location>
</feature>
<organism evidence="4 5">
    <name type="scientific">Danaus chrysippus</name>
    <name type="common">African queen</name>
    <dbReference type="NCBI Taxonomy" id="151541"/>
    <lineage>
        <taxon>Eukaryota</taxon>
        <taxon>Metazoa</taxon>
        <taxon>Ecdysozoa</taxon>
        <taxon>Arthropoda</taxon>
        <taxon>Hexapoda</taxon>
        <taxon>Insecta</taxon>
        <taxon>Pterygota</taxon>
        <taxon>Neoptera</taxon>
        <taxon>Endopterygota</taxon>
        <taxon>Lepidoptera</taxon>
        <taxon>Glossata</taxon>
        <taxon>Ditrysia</taxon>
        <taxon>Papilionoidea</taxon>
        <taxon>Nymphalidae</taxon>
        <taxon>Danainae</taxon>
        <taxon>Danaini</taxon>
        <taxon>Danaina</taxon>
        <taxon>Danaus</taxon>
        <taxon>Anosia</taxon>
    </lineage>
</organism>
<feature type="compositionally biased region" description="Basic and acidic residues" evidence="2">
    <location>
        <begin position="23"/>
        <end position="73"/>
    </location>
</feature>
<dbReference type="AlphaFoldDB" id="A0A8J2VRC5"/>
<keyword evidence="1" id="KW-0677">Repeat</keyword>
<feature type="region of interest" description="Disordered" evidence="2">
    <location>
        <begin position="1"/>
        <end position="131"/>
    </location>
</feature>
<proteinExistence type="predicted"/>
<dbReference type="OrthoDB" id="191686at2759"/>
<protein>
    <submittedName>
        <fullName evidence="4">(African queen) hypothetical protein</fullName>
    </submittedName>
</protein>
<evidence type="ECO:0000313" key="4">
    <source>
        <dbReference type="EMBL" id="CAG9563234.1"/>
    </source>
</evidence>
<feature type="domain" description="EF-hand" evidence="3">
    <location>
        <begin position="228"/>
        <end position="263"/>
    </location>
</feature>
<sequence length="316" mass="35815">MEEETTITGTETPETAVGLEEEVGNRIENEATNEEVHGEGIEDVPGEHFGEEVGGEHIEGETVEGEGEHKEQVLGEGEELMGEALEGEQGEEKVEGEEKQEEQPVKEEQVEEEEAYVEEPPPDPAAPYDLSDSKEALKTPFQLRPDQLAEVEQLWEFYQNYTPAYTDINGYITEKELVYMLKCLLVMTYTEEQLHQLIAFCVRPPHPEGHITYEQFLKMVILRQRDFPAEEELRSALQVFDPGRTGTVDREYLKEVLAKQGHKLPQKLVDNLIKEVDITNDGTIGVEDVVGTMCIDLNTDDIMMLRAAVYTEEDQQ</sequence>
<dbReference type="CDD" id="cd00051">
    <property type="entry name" value="EFh"/>
    <property type="match status" value="1"/>
</dbReference>
<dbReference type="PANTHER" id="PTHR23048:SF0">
    <property type="entry name" value="CALMODULIN LIKE 3"/>
    <property type="match status" value="1"/>
</dbReference>
<dbReference type="EMBL" id="CAKASE010000049">
    <property type="protein sequence ID" value="CAG9563234.1"/>
    <property type="molecule type" value="Genomic_DNA"/>
</dbReference>
<evidence type="ECO:0000256" key="1">
    <source>
        <dbReference type="ARBA" id="ARBA00022737"/>
    </source>
</evidence>
<evidence type="ECO:0000313" key="5">
    <source>
        <dbReference type="Proteomes" id="UP000789524"/>
    </source>
</evidence>
<dbReference type="SUPFAM" id="SSF47473">
    <property type="entry name" value="EF-hand"/>
    <property type="match status" value="1"/>
</dbReference>
<comment type="caution">
    <text evidence="4">The sequence shown here is derived from an EMBL/GenBank/DDBJ whole genome shotgun (WGS) entry which is preliminary data.</text>
</comment>
<dbReference type="PANTHER" id="PTHR23048">
    <property type="entry name" value="MYOSIN LIGHT CHAIN 1, 3"/>
    <property type="match status" value="1"/>
</dbReference>
<dbReference type="PROSITE" id="PS50222">
    <property type="entry name" value="EF_HAND_2"/>
    <property type="match status" value="1"/>
</dbReference>
<dbReference type="Gene3D" id="1.10.238.10">
    <property type="entry name" value="EF-hand"/>
    <property type="match status" value="1"/>
</dbReference>
<feature type="compositionally biased region" description="Acidic residues" evidence="2">
    <location>
        <begin position="109"/>
        <end position="121"/>
    </location>
</feature>
<feature type="compositionally biased region" description="Acidic residues" evidence="2">
    <location>
        <begin position="76"/>
        <end position="89"/>
    </location>
</feature>
<feature type="compositionally biased region" description="Low complexity" evidence="2">
    <location>
        <begin position="1"/>
        <end position="15"/>
    </location>
</feature>
<evidence type="ECO:0000256" key="2">
    <source>
        <dbReference type="SAM" id="MobiDB-lite"/>
    </source>
</evidence>
<reference evidence="4" key="1">
    <citation type="submission" date="2021-09" db="EMBL/GenBank/DDBJ databases">
        <authorList>
            <person name="Martin H S."/>
        </authorList>
    </citation>
    <scope>NUCLEOTIDE SEQUENCE</scope>
</reference>
<dbReference type="InterPro" id="IPR050230">
    <property type="entry name" value="CALM/Myosin/TropC-like"/>
</dbReference>
<gene>
    <name evidence="4" type="ORF">DCHRY22_LOCUS4415</name>
</gene>
<name>A0A8J2VRC5_9NEOP</name>
<dbReference type="InterPro" id="IPR011992">
    <property type="entry name" value="EF-hand-dom_pair"/>
</dbReference>
<dbReference type="GO" id="GO:0005509">
    <property type="term" value="F:calcium ion binding"/>
    <property type="evidence" value="ECO:0007669"/>
    <property type="project" value="InterPro"/>
</dbReference>
<evidence type="ECO:0000259" key="3">
    <source>
        <dbReference type="PROSITE" id="PS50222"/>
    </source>
</evidence>
<dbReference type="GO" id="GO:0016460">
    <property type="term" value="C:myosin II complex"/>
    <property type="evidence" value="ECO:0007669"/>
    <property type="project" value="TreeGrafter"/>
</dbReference>
<accession>A0A8J2VRC5</accession>
<dbReference type="InterPro" id="IPR002048">
    <property type="entry name" value="EF_hand_dom"/>
</dbReference>
<dbReference type="Pfam" id="PF13499">
    <property type="entry name" value="EF-hand_7"/>
    <property type="match status" value="1"/>
</dbReference>
<keyword evidence="5" id="KW-1185">Reference proteome</keyword>
<dbReference type="FunFam" id="1.10.238.10:FF:000001">
    <property type="entry name" value="Calmodulin 1"/>
    <property type="match status" value="1"/>
</dbReference>
<dbReference type="Proteomes" id="UP000789524">
    <property type="component" value="Unassembled WGS sequence"/>
</dbReference>